<dbReference type="PROSITE" id="PS51228">
    <property type="entry name" value="ACB_2"/>
    <property type="match status" value="1"/>
</dbReference>
<keyword evidence="4" id="KW-0446">Lipid-binding</keyword>
<dbReference type="InParanoid" id="A0A1S3JIA3"/>
<feature type="repeat" description="ANK" evidence="5">
    <location>
        <begin position="158"/>
        <end position="190"/>
    </location>
</feature>
<dbReference type="GeneID" id="106173498"/>
<dbReference type="OrthoDB" id="4567at2759"/>
<dbReference type="Pfam" id="PF12796">
    <property type="entry name" value="Ank_2"/>
    <property type="match status" value="1"/>
</dbReference>
<accession>A0A1S3JIA3</accession>
<dbReference type="RefSeq" id="XP_013410093.1">
    <property type="nucleotide sequence ID" value="XM_013554639.1"/>
</dbReference>
<proteinExistence type="predicted"/>
<sequence>MAGDPGTDLEDLFDKAANFLKNIAGKLDSDRLLYFYARFKQTKEGSCNTSKPGFFDFQGKQKWEAWKQLGQKNKQDAMQEYVNELTRLEPDWLEKCDTSTQQSGSAFGGVVVSTMPNPDSDLKDEEKTIFDWCKEGDLEKLTKSLKKEGADINVKDGEGMCLLHWSCDRGNEEIVKYLLKQKANLNELDNDGQTPLHYAASCEHISIVQLLVQAGADVNIQDFDGSKPIDTTNNADILAILNKNS</sequence>
<keyword evidence="2" id="KW-0677">Repeat</keyword>
<dbReference type="AlphaFoldDB" id="A0A1S3JIA3"/>
<evidence type="ECO:0000256" key="5">
    <source>
        <dbReference type="PROSITE-ProRule" id="PRU00023"/>
    </source>
</evidence>
<evidence type="ECO:0000256" key="2">
    <source>
        <dbReference type="ARBA" id="ARBA00022737"/>
    </source>
</evidence>
<dbReference type="SMART" id="SM00248">
    <property type="entry name" value="ANK"/>
    <property type="match status" value="3"/>
</dbReference>
<dbReference type="Proteomes" id="UP000085678">
    <property type="component" value="Unplaced"/>
</dbReference>
<dbReference type="PANTHER" id="PTHR24119:SF0">
    <property type="entry name" value="ACYL-COA-BINDING DOMAIN-CONTAINING PROTEIN 6"/>
    <property type="match status" value="1"/>
</dbReference>
<evidence type="ECO:0000259" key="6">
    <source>
        <dbReference type="PROSITE" id="PS51228"/>
    </source>
</evidence>
<reference evidence="8" key="1">
    <citation type="submission" date="2025-08" db="UniProtKB">
        <authorList>
            <consortium name="RefSeq"/>
        </authorList>
    </citation>
    <scope>IDENTIFICATION</scope>
    <source>
        <tissue evidence="8">Gonads</tissue>
    </source>
</reference>
<dbReference type="Gene3D" id="1.20.80.10">
    <property type="match status" value="1"/>
</dbReference>
<dbReference type="InterPro" id="IPR002110">
    <property type="entry name" value="Ankyrin_rpt"/>
</dbReference>
<gene>
    <name evidence="8" type="primary">LOC106173498</name>
</gene>
<dbReference type="OMA" id="ARSKWQA"/>
<dbReference type="PRINTS" id="PR00689">
    <property type="entry name" value="ACOABINDINGP"/>
</dbReference>
<evidence type="ECO:0000313" key="7">
    <source>
        <dbReference type="Proteomes" id="UP000085678"/>
    </source>
</evidence>
<evidence type="ECO:0000256" key="4">
    <source>
        <dbReference type="ARBA" id="ARBA00023121"/>
    </source>
</evidence>
<dbReference type="STRING" id="7574.A0A1S3JIA3"/>
<dbReference type="GO" id="GO:0000062">
    <property type="term" value="F:fatty-acyl-CoA binding"/>
    <property type="evidence" value="ECO:0007669"/>
    <property type="project" value="InterPro"/>
</dbReference>
<dbReference type="SUPFAM" id="SSF48403">
    <property type="entry name" value="Ankyrin repeat"/>
    <property type="match status" value="1"/>
</dbReference>
<dbReference type="PROSITE" id="PS50297">
    <property type="entry name" value="ANK_REP_REGION"/>
    <property type="match status" value="2"/>
</dbReference>
<dbReference type="Gene3D" id="1.25.40.20">
    <property type="entry name" value="Ankyrin repeat-containing domain"/>
    <property type="match status" value="2"/>
</dbReference>
<dbReference type="PROSITE" id="PS50088">
    <property type="entry name" value="ANK_REPEAT"/>
    <property type="match status" value="2"/>
</dbReference>
<dbReference type="PANTHER" id="PTHR24119">
    <property type="entry name" value="ACYL-COA-BINDING DOMAIN-CONTAINING PROTEIN 6"/>
    <property type="match status" value="1"/>
</dbReference>
<protein>
    <recommendedName>
        <fullName evidence="1">Acyl-CoA-binding domain-containing protein 6</fullName>
    </recommendedName>
</protein>
<dbReference type="InterPro" id="IPR035984">
    <property type="entry name" value="Acyl-CoA-binding_sf"/>
</dbReference>
<dbReference type="KEGG" id="lak:106173498"/>
<evidence type="ECO:0000256" key="3">
    <source>
        <dbReference type="ARBA" id="ARBA00023043"/>
    </source>
</evidence>
<evidence type="ECO:0000313" key="8">
    <source>
        <dbReference type="RefSeq" id="XP_013410093.1"/>
    </source>
</evidence>
<dbReference type="InterPro" id="IPR000582">
    <property type="entry name" value="Acyl-CoA-binding_protein"/>
</dbReference>
<dbReference type="InterPro" id="IPR014352">
    <property type="entry name" value="FERM/acyl-CoA-bd_prot_sf"/>
</dbReference>
<feature type="repeat" description="ANK" evidence="5">
    <location>
        <begin position="191"/>
        <end position="223"/>
    </location>
</feature>
<keyword evidence="3 5" id="KW-0040">ANK repeat</keyword>
<name>A0A1S3JIA3_LINAN</name>
<dbReference type="PRINTS" id="PR01415">
    <property type="entry name" value="ANKYRIN"/>
</dbReference>
<organism evidence="7 8">
    <name type="scientific">Lingula anatina</name>
    <name type="common">Brachiopod</name>
    <name type="synonym">Lingula unguis</name>
    <dbReference type="NCBI Taxonomy" id="7574"/>
    <lineage>
        <taxon>Eukaryota</taxon>
        <taxon>Metazoa</taxon>
        <taxon>Spiralia</taxon>
        <taxon>Lophotrochozoa</taxon>
        <taxon>Brachiopoda</taxon>
        <taxon>Linguliformea</taxon>
        <taxon>Lingulata</taxon>
        <taxon>Lingulida</taxon>
        <taxon>Linguloidea</taxon>
        <taxon>Lingulidae</taxon>
        <taxon>Lingula</taxon>
    </lineage>
</organism>
<dbReference type="Pfam" id="PF00887">
    <property type="entry name" value="ACBP"/>
    <property type="match status" value="1"/>
</dbReference>
<keyword evidence="7" id="KW-1185">Reference proteome</keyword>
<feature type="domain" description="ACB" evidence="6">
    <location>
        <begin position="9"/>
        <end position="94"/>
    </location>
</feature>
<dbReference type="InterPro" id="IPR036770">
    <property type="entry name" value="Ankyrin_rpt-contain_sf"/>
</dbReference>
<dbReference type="FunCoup" id="A0A1S3JIA3">
    <property type="interactions" value="1401"/>
</dbReference>
<evidence type="ECO:0000256" key="1">
    <source>
        <dbReference type="ARBA" id="ARBA00018419"/>
    </source>
</evidence>
<dbReference type="SUPFAM" id="SSF47027">
    <property type="entry name" value="Acyl-CoA binding protein"/>
    <property type="match status" value="1"/>
</dbReference>